<evidence type="ECO:0008006" key="3">
    <source>
        <dbReference type="Google" id="ProtNLM"/>
    </source>
</evidence>
<dbReference type="EMBL" id="CP009111">
    <property type="protein sequence ID" value="ANS31014.1"/>
    <property type="molecule type" value="Genomic_DNA"/>
</dbReference>
<protein>
    <recommendedName>
        <fullName evidence="3">DUF3263 domain-containing protein</fullName>
    </recommendedName>
</protein>
<name>A0A1B1KEH5_RHOOP</name>
<dbReference type="AlphaFoldDB" id="A0A1B1KEH5"/>
<evidence type="ECO:0000313" key="2">
    <source>
        <dbReference type="Proteomes" id="UP000186108"/>
    </source>
</evidence>
<evidence type="ECO:0000313" key="1">
    <source>
        <dbReference type="EMBL" id="ANS31014.1"/>
    </source>
</evidence>
<reference evidence="1 2" key="1">
    <citation type="submission" date="2014-07" db="EMBL/GenBank/DDBJ databases">
        <authorList>
            <person name="Zhang J.E."/>
            <person name="Yang H."/>
            <person name="Guo J."/>
            <person name="Deng Z."/>
            <person name="Luo H."/>
            <person name="Luo M."/>
            <person name="Zhao B."/>
        </authorList>
    </citation>
    <scope>NUCLEOTIDE SEQUENCE [LARGE SCALE GENOMIC DNA]</scope>
    <source>
        <strain evidence="1 2">1CP</strain>
    </source>
</reference>
<organism evidence="1 2">
    <name type="scientific">Rhodococcus opacus</name>
    <name type="common">Nocardia opaca</name>
    <dbReference type="NCBI Taxonomy" id="37919"/>
    <lineage>
        <taxon>Bacteria</taxon>
        <taxon>Bacillati</taxon>
        <taxon>Actinomycetota</taxon>
        <taxon>Actinomycetes</taxon>
        <taxon>Mycobacteriales</taxon>
        <taxon>Nocardiaceae</taxon>
        <taxon>Rhodococcus</taxon>
    </lineage>
</organism>
<dbReference type="Proteomes" id="UP000186108">
    <property type="component" value="Chromosome"/>
</dbReference>
<gene>
    <name evidence="1" type="ORF">R1CP_31950</name>
</gene>
<proteinExistence type="predicted"/>
<accession>A0A1B1KEH5</accession>
<sequence length="86" mass="9841">MSDCQDLPREARELITLARQWIPYGRVPAELVFQTFGITEHQFVDRLWAVVQGTPCDPHLVRALSSTYPRRRPHWAAPTTRGSSPV</sequence>